<gene>
    <name evidence="4" type="ORF">GCM10023195_43170</name>
</gene>
<feature type="region of interest" description="Disordered" evidence="2">
    <location>
        <begin position="115"/>
        <end position="139"/>
    </location>
</feature>
<name>A0ABP8TP69_9ACTN</name>
<evidence type="ECO:0000313" key="5">
    <source>
        <dbReference type="Proteomes" id="UP001500212"/>
    </source>
</evidence>
<comment type="caution">
    <text evidence="4">The sequence shown here is derived from an EMBL/GenBank/DDBJ whole genome shotgun (WGS) entry which is preliminary data.</text>
</comment>
<organism evidence="4 5">
    <name type="scientific">Actinoallomurus liliacearum</name>
    <dbReference type="NCBI Taxonomy" id="1080073"/>
    <lineage>
        <taxon>Bacteria</taxon>
        <taxon>Bacillati</taxon>
        <taxon>Actinomycetota</taxon>
        <taxon>Actinomycetes</taxon>
        <taxon>Streptosporangiales</taxon>
        <taxon>Thermomonosporaceae</taxon>
        <taxon>Actinoallomurus</taxon>
    </lineage>
</organism>
<accession>A0ABP8TP69</accession>
<keyword evidence="5" id="KW-1185">Reference proteome</keyword>
<reference evidence="5" key="1">
    <citation type="journal article" date="2019" name="Int. J. Syst. Evol. Microbiol.">
        <title>The Global Catalogue of Microorganisms (GCM) 10K type strain sequencing project: providing services to taxonomists for standard genome sequencing and annotation.</title>
        <authorList>
            <consortium name="The Broad Institute Genomics Platform"/>
            <consortium name="The Broad Institute Genome Sequencing Center for Infectious Disease"/>
            <person name="Wu L."/>
            <person name="Ma J."/>
        </authorList>
    </citation>
    <scope>NUCLEOTIDE SEQUENCE [LARGE SCALE GENOMIC DNA]</scope>
    <source>
        <strain evidence="5">JCM 17938</strain>
    </source>
</reference>
<evidence type="ECO:0000256" key="1">
    <source>
        <dbReference type="ARBA" id="ARBA00006464"/>
    </source>
</evidence>
<sequence length="282" mass="31532">MGVDAVYAIGALLNSEPINIGRLFNTRTFPSAKESVQAVRDFLHDPPIKCEKTGLDWFLSEEKRQFDRELCKVLAPLFLPVLNAAASLAALEDGKPPFFTQQRVGKGGVLFDMHKGRSMSDTDGTGPSSGPADPRRTQVGGLIGPPIIDEGGQLWDIWEGWMTFCASRSLVPREISRTLFHIEEPCREGELDLVMEEILGPRRFHDWFWEGYALMRPGLVSPFGNVSVHIKKDRAYFLKRCELDVWYFGTGCLKLDLMLLEAKLNHALAALQRVFLGPLGLS</sequence>
<comment type="similarity">
    <text evidence="1">Belongs to the bacterial sugar transferase family.</text>
</comment>
<feature type="domain" description="Bacterial sugar transferase" evidence="3">
    <location>
        <begin position="63"/>
        <end position="261"/>
    </location>
</feature>
<dbReference type="PANTHER" id="PTHR30576:SF0">
    <property type="entry name" value="UNDECAPRENYL-PHOSPHATE N-ACETYLGALACTOSAMINYL 1-PHOSPHATE TRANSFERASE-RELATED"/>
    <property type="match status" value="1"/>
</dbReference>
<evidence type="ECO:0000259" key="3">
    <source>
        <dbReference type="Pfam" id="PF02397"/>
    </source>
</evidence>
<dbReference type="Proteomes" id="UP001500212">
    <property type="component" value="Unassembled WGS sequence"/>
</dbReference>
<evidence type="ECO:0000313" key="4">
    <source>
        <dbReference type="EMBL" id="GAA4610496.1"/>
    </source>
</evidence>
<dbReference type="EMBL" id="BAABHJ010000012">
    <property type="protein sequence ID" value="GAA4610496.1"/>
    <property type="molecule type" value="Genomic_DNA"/>
</dbReference>
<dbReference type="InterPro" id="IPR003362">
    <property type="entry name" value="Bact_transf"/>
</dbReference>
<protein>
    <recommendedName>
        <fullName evidence="3">Bacterial sugar transferase domain-containing protein</fullName>
    </recommendedName>
</protein>
<evidence type="ECO:0000256" key="2">
    <source>
        <dbReference type="SAM" id="MobiDB-lite"/>
    </source>
</evidence>
<dbReference type="RefSeq" id="WP_345357063.1">
    <property type="nucleotide sequence ID" value="NZ_BAABHJ010000012.1"/>
</dbReference>
<proteinExistence type="inferred from homology"/>
<dbReference type="PANTHER" id="PTHR30576">
    <property type="entry name" value="COLANIC BIOSYNTHESIS UDP-GLUCOSE LIPID CARRIER TRANSFERASE"/>
    <property type="match status" value="1"/>
</dbReference>
<dbReference type="Pfam" id="PF02397">
    <property type="entry name" value="Bac_transf"/>
    <property type="match status" value="1"/>
</dbReference>